<feature type="region of interest" description="Disordered" evidence="1">
    <location>
        <begin position="564"/>
        <end position="584"/>
    </location>
</feature>
<dbReference type="STRING" id="135208.A0A4Z0A697"/>
<protein>
    <recommendedName>
        <fullName evidence="2">CHAT domain-containing protein</fullName>
    </recommendedName>
</protein>
<dbReference type="AlphaFoldDB" id="A0A4Z0A697"/>
<dbReference type="Proteomes" id="UP000298061">
    <property type="component" value="Unassembled WGS sequence"/>
</dbReference>
<feature type="domain" description="CHAT" evidence="2">
    <location>
        <begin position="713"/>
        <end position="986"/>
    </location>
</feature>
<evidence type="ECO:0000256" key="1">
    <source>
        <dbReference type="SAM" id="MobiDB-lite"/>
    </source>
</evidence>
<evidence type="ECO:0000313" key="3">
    <source>
        <dbReference type="EMBL" id="TFY81771.1"/>
    </source>
</evidence>
<dbReference type="InterPro" id="IPR011990">
    <property type="entry name" value="TPR-like_helical_dom_sf"/>
</dbReference>
<dbReference type="EMBL" id="SFCI01000175">
    <property type="protein sequence ID" value="TFY81771.1"/>
    <property type="molecule type" value="Genomic_DNA"/>
</dbReference>
<proteinExistence type="predicted"/>
<name>A0A4Z0A697_9AGAM</name>
<accession>A0A4Z0A697</accession>
<gene>
    <name evidence="3" type="ORF">EWM64_g2240</name>
</gene>
<comment type="caution">
    <text evidence="3">The sequence shown here is derived from an EMBL/GenBank/DDBJ whole genome shotgun (WGS) entry which is preliminary data.</text>
</comment>
<dbReference type="InterPro" id="IPR024983">
    <property type="entry name" value="CHAT_dom"/>
</dbReference>
<dbReference type="OrthoDB" id="9991317at2759"/>
<dbReference type="Gene3D" id="1.25.40.10">
    <property type="entry name" value="Tetratricopeptide repeat domain"/>
    <property type="match status" value="1"/>
</dbReference>
<keyword evidence="4" id="KW-1185">Reference proteome</keyword>
<dbReference type="Pfam" id="PF12770">
    <property type="entry name" value="CHAT"/>
    <property type="match status" value="1"/>
</dbReference>
<organism evidence="3 4">
    <name type="scientific">Hericium alpestre</name>
    <dbReference type="NCBI Taxonomy" id="135208"/>
    <lineage>
        <taxon>Eukaryota</taxon>
        <taxon>Fungi</taxon>
        <taxon>Dikarya</taxon>
        <taxon>Basidiomycota</taxon>
        <taxon>Agaricomycotina</taxon>
        <taxon>Agaricomycetes</taxon>
        <taxon>Russulales</taxon>
        <taxon>Hericiaceae</taxon>
        <taxon>Hericium</taxon>
    </lineage>
</organism>
<evidence type="ECO:0000259" key="2">
    <source>
        <dbReference type="Pfam" id="PF12770"/>
    </source>
</evidence>
<evidence type="ECO:0000313" key="4">
    <source>
        <dbReference type="Proteomes" id="UP000298061"/>
    </source>
</evidence>
<reference evidence="3 4" key="1">
    <citation type="submission" date="2019-02" db="EMBL/GenBank/DDBJ databases">
        <title>Genome sequencing of the rare red list fungi Hericium alpestre (H. flagellum).</title>
        <authorList>
            <person name="Buettner E."/>
            <person name="Kellner H."/>
        </authorList>
    </citation>
    <scope>NUCLEOTIDE SEQUENCE [LARGE SCALE GENOMIC DNA]</scope>
    <source>
        <strain evidence="3 4">DSM 108284</strain>
    </source>
</reference>
<sequence>MPSQLGSPRHISRLTSLEDPALLLSICITFLSRLSVGLFDFSILRIPISWRIDSLNSASCAMEHNLWFNLDSETTVDGWSATCTFSSIRGPDSLSFETLQANVTARTAQFAYVQKEDLLSLDFAIVEWERLVALTPESNSQKYDLCRVLGALYSRRHVATRDPGDADKAVFFNRLSADMAPVDCEDRRFLIYMLGSSHLTRFAARFDTTDAMHAATYLEQTIYTLRDGHEPLLVELHQLNVALAARYAYTGSVDDLDRSIALSRQLISRYAADDLRARIWNTQDAEESSTAMHVAADGRENDPHQMIISGMLLQERFRHSGEPTDIDSVVSALASAIDASDHCESDRQSDLVRTFAKMNLSQALHRRFMRFRDPKDSESSVSKLQEVLDVIPLLLPENVAQAGLLSNMGINHLARFDVTSDPADIEEAIRVTRQALDAIPEGHWEKWSRWCDLGLLLHIRFERFGQTDDLEEAHACHQRAVDGLPEGHQQKPRLADIDKAIEALYDAVGAATDDRPERVFYWTDLGYSLARRYALSQDPVDIEKAASVFKEAALLEKGSLWSTSFRNQDEDGHPPGTETADDAAPTHRRLAEEWEKLLQEARQDKGFERFLKPKQLSELRQAARLAPIVVLNLGLHCHALIVLADLDDVLHIPLDVTMAQAEQLRVDLGKLLTKSHTRSRLGFRNDPGSQEDSWEMQLILLTLWIDIVKPVLDALCFPVLHRSDPHPRLIWCPTGPLAFLPIHAAGDYSCEEPGQRTSDYVVSSYTSTISALLDASNRPASSEFRCLAVSQRDIPGLTSLPYTELEIQKVRERVGNVQMEELASDAATVAAVHDAMERCSWIHLACHAVQDSADPLKSAFCLADGRLQLQDIIRKTHPHADFAFLSACQTSTGDQKLSDEAVHLAAGMQLAGYRSVIATMWSIGDEDGPLVADEVYAHLLRDGKPDSSRAAHALHHSVLKLQETTKRDDRDDSWFLRWVPFIHIGA</sequence>